<dbReference type="AlphaFoldDB" id="A0A5M8FKV0"/>
<evidence type="ECO:0000313" key="10">
    <source>
        <dbReference type="EMBL" id="KAA6183801.1"/>
    </source>
</evidence>
<keyword evidence="5" id="KW-0804">Transcription</keyword>
<dbReference type="InterPro" id="IPR011006">
    <property type="entry name" value="CheY-like_superfamily"/>
</dbReference>
<evidence type="ECO:0000256" key="4">
    <source>
        <dbReference type="ARBA" id="ARBA00023125"/>
    </source>
</evidence>
<dbReference type="OrthoDB" id="9802186at2"/>
<dbReference type="InterPro" id="IPR001789">
    <property type="entry name" value="Sig_transdc_resp-reg_receiver"/>
</dbReference>
<dbReference type="Proteomes" id="UP000322981">
    <property type="component" value="Unassembled WGS sequence"/>
</dbReference>
<dbReference type="FunFam" id="3.40.50.2300:FF:000018">
    <property type="entry name" value="DNA-binding transcriptional regulator NtrC"/>
    <property type="match status" value="1"/>
</dbReference>
<evidence type="ECO:0000256" key="7">
    <source>
        <dbReference type="SAM" id="Coils"/>
    </source>
</evidence>
<dbReference type="GO" id="GO:0003677">
    <property type="term" value="F:DNA binding"/>
    <property type="evidence" value="ECO:0007669"/>
    <property type="project" value="UniProtKB-KW"/>
</dbReference>
<dbReference type="InterPro" id="IPR036388">
    <property type="entry name" value="WH-like_DNA-bd_sf"/>
</dbReference>
<dbReference type="GO" id="GO:0000160">
    <property type="term" value="P:phosphorelay signal transduction system"/>
    <property type="evidence" value="ECO:0007669"/>
    <property type="project" value="UniProtKB-KW"/>
</dbReference>
<dbReference type="Gene3D" id="3.40.50.2300">
    <property type="match status" value="1"/>
</dbReference>
<accession>A0A5M8FKV0</accession>
<keyword evidence="11" id="KW-1185">Reference proteome</keyword>
<name>A0A5M8FKV0_9GAMM</name>
<dbReference type="EMBL" id="VWXX01000028">
    <property type="protein sequence ID" value="KAA6183801.1"/>
    <property type="molecule type" value="Genomic_DNA"/>
</dbReference>
<reference evidence="10 11" key="1">
    <citation type="submission" date="2019-09" db="EMBL/GenBank/DDBJ databases">
        <title>Whole-genome sequence of the purple sulfur bacterium Thiohalocapsa marina DSM 19078.</title>
        <authorList>
            <person name="Kyndt J.A."/>
            <person name="Meyer T.E."/>
        </authorList>
    </citation>
    <scope>NUCLEOTIDE SEQUENCE [LARGE SCALE GENOMIC DNA]</scope>
    <source>
        <strain evidence="10 11">DSM 19078</strain>
    </source>
</reference>
<evidence type="ECO:0000256" key="2">
    <source>
        <dbReference type="ARBA" id="ARBA00023012"/>
    </source>
</evidence>
<keyword evidence="1 6" id="KW-0597">Phosphoprotein</keyword>
<feature type="coiled-coil region" evidence="7">
    <location>
        <begin position="126"/>
        <end position="153"/>
    </location>
</feature>
<comment type="caution">
    <text evidence="10">The sequence shown here is derived from an EMBL/GenBank/DDBJ whole genome shotgun (WGS) entry which is preliminary data.</text>
</comment>
<proteinExistence type="predicted"/>
<dbReference type="PANTHER" id="PTHR44688:SF16">
    <property type="entry name" value="DNA-BINDING TRANSCRIPTIONAL ACTIVATOR DEVR_DOSR"/>
    <property type="match status" value="1"/>
</dbReference>
<gene>
    <name evidence="10" type="ORF">F2Q65_14710</name>
</gene>
<dbReference type="PROSITE" id="PS50043">
    <property type="entry name" value="HTH_LUXR_2"/>
    <property type="match status" value="1"/>
</dbReference>
<dbReference type="Pfam" id="PF00196">
    <property type="entry name" value="GerE"/>
    <property type="match status" value="1"/>
</dbReference>
<feature type="domain" description="Response regulatory" evidence="9">
    <location>
        <begin position="6"/>
        <end position="120"/>
    </location>
</feature>
<dbReference type="PROSITE" id="PS50110">
    <property type="entry name" value="RESPONSE_REGULATORY"/>
    <property type="match status" value="1"/>
</dbReference>
<feature type="modified residue" description="4-aspartylphosphate" evidence="6">
    <location>
        <position position="55"/>
    </location>
</feature>
<evidence type="ECO:0000259" key="8">
    <source>
        <dbReference type="PROSITE" id="PS50043"/>
    </source>
</evidence>
<dbReference type="Pfam" id="PF00072">
    <property type="entry name" value="Response_reg"/>
    <property type="match status" value="1"/>
</dbReference>
<dbReference type="PRINTS" id="PR00038">
    <property type="entry name" value="HTHLUXR"/>
</dbReference>
<evidence type="ECO:0000256" key="1">
    <source>
        <dbReference type="ARBA" id="ARBA00022553"/>
    </source>
</evidence>
<dbReference type="CDD" id="cd06170">
    <property type="entry name" value="LuxR_C_like"/>
    <property type="match status" value="1"/>
</dbReference>
<dbReference type="InterPro" id="IPR000792">
    <property type="entry name" value="Tscrpt_reg_LuxR_C"/>
</dbReference>
<dbReference type="PANTHER" id="PTHR44688">
    <property type="entry name" value="DNA-BINDING TRANSCRIPTIONAL ACTIVATOR DEVR_DOSR"/>
    <property type="match status" value="1"/>
</dbReference>
<dbReference type="InterPro" id="IPR016032">
    <property type="entry name" value="Sig_transdc_resp-reg_C-effctor"/>
</dbReference>
<keyword evidence="7" id="KW-0175">Coiled coil</keyword>
<organism evidence="10 11">
    <name type="scientific">Thiohalocapsa marina</name>
    <dbReference type="NCBI Taxonomy" id="424902"/>
    <lineage>
        <taxon>Bacteria</taxon>
        <taxon>Pseudomonadati</taxon>
        <taxon>Pseudomonadota</taxon>
        <taxon>Gammaproteobacteria</taxon>
        <taxon>Chromatiales</taxon>
        <taxon>Chromatiaceae</taxon>
        <taxon>Thiohalocapsa</taxon>
    </lineage>
</organism>
<dbReference type="Gene3D" id="1.10.10.10">
    <property type="entry name" value="Winged helix-like DNA-binding domain superfamily/Winged helix DNA-binding domain"/>
    <property type="match status" value="1"/>
</dbReference>
<dbReference type="CDD" id="cd17537">
    <property type="entry name" value="REC_FixJ"/>
    <property type="match status" value="1"/>
</dbReference>
<keyword evidence="2" id="KW-0902">Two-component regulatory system</keyword>
<feature type="domain" description="HTH luxR-type" evidence="8">
    <location>
        <begin position="136"/>
        <end position="201"/>
    </location>
</feature>
<dbReference type="RefSeq" id="WP_150094168.1">
    <property type="nucleotide sequence ID" value="NZ_JBFUOH010000031.1"/>
</dbReference>
<dbReference type="SMART" id="SM00421">
    <property type="entry name" value="HTH_LUXR"/>
    <property type="match status" value="1"/>
</dbReference>
<keyword evidence="3" id="KW-0805">Transcription regulation</keyword>
<dbReference type="SUPFAM" id="SSF46894">
    <property type="entry name" value="C-terminal effector domain of the bipartite response regulators"/>
    <property type="match status" value="1"/>
</dbReference>
<evidence type="ECO:0000256" key="5">
    <source>
        <dbReference type="ARBA" id="ARBA00023163"/>
    </source>
</evidence>
<dbReference type="SUPFAM" id="SSF52172">
    <property type="entry name" value="CheY-like"/>
    <property type="match status" value="1"/>
</dbReference>
<dbReference type="GO" id="GO:0006355">
    <property type="term" value="P:regulation of DNA-templated transcription"/>
    <property type="evidence" value="ECO:0007669"/>
    <property type="project" value="InterPro"/>
</dbReference>
<protein>
    <submittedName>
        <fullName evidence="10">Response regulator transcription factor</fullName>
    </submittedName>
</protein>
<evidence type="ECO:0000256" key="6">
    <source>
        <dbReference type="PROSITE-ProRule" id="PRU00169"/>
    </source>
</evidence>
<keyword evidence="4" id="KW-0238">DNA-binding</keyword>
<evidence type="ECO:0000256" key="3">
    <source>
        <dbReference type="ARBA" id="ARBA00023015"/>
    </source>
</evidence>
<dbReference type="SMART" id="SM00448">
    <property type="entry name" value="REC"/>
    <property type="match status" value="1"/>
</dbReference>
<evidence type="ECO:0000313" key="11">
    <source>
        <dbReference type="Proteomes" id="UP000322981"/>
    </source>
</evidence>
<evidence type="ECO:0000259" key="9">
    <source>
        <dbReference type="PROSITE" id="PS50110"/>
    </source>
</evidence>
<sequence>MNEEPTVFIVDDDNEVRESIALLMDSVGLPSASFDSAWAYLNCFDPMRPGCLVLDVRMRQMSGLELQERLAEEPIHPPIIIITGHGDVPMAVRAVKNGAVDFIEKPFNDQTLLDAVQRAIDIDAERRGHAAELANIQERLERLTKREREVLEQIIDGKRNKVIAADLGISQSTVEAHRAKVMEKLQARSLSELMRLMLATDTDTARSRDSA</sequence>